<name>A0A814CPA8_9BILA</name>
<proteinExistence type="predicted"/>
<organism evidence="1 2">
    <name type="scientific">Adineta steineri</name>
    <dbReference type="NCBI Taxonomy" id="433720"/>
    <lineage>
        <taxon>Eukaryota</taxon>
        <taxon>Metazoa</taxon>
        <taxon>Spiralia</taxon>
        <taxon>Gnathifera</taxon>
        <taxon>Rotifera</taxon>
        <taxon>Eurotatoria</taxon>
        <taxon>Bdelloidea</taxon>
        <taxon>Adinetida</taxon>
        <taxon>Adinetidae</taxon>
        <taxon>Adineta</taxon>
    </lineage>
</organism>
<evidence type="ECO:0000313" key="2">
    <source>
        <dbReference type="Proteomes" id="UP000663891"/>
    </source>
</evidence>
<gene>
    <name evidence="1" type="ORF">VCS650_LOCUS11609</name>
</gene>
<comment type="caution">
    <text evidence="1">The sequence shown here is derived from an EMBL/GenBank/DDBJ whole genome shotgun (WGS) entry which is preliminary data.</text>
</comment>
<evidence type="ECO:0000313" key="1">
    <source>
        <dbReference type="EMBL" id="CAF0942945.1"/>
    </source>
</evidence>
<dbReference type="AlphaFoldDB" id="A0A814CPA8"/>
<sequence length="251" mass="28826">MENNMMTDSIDCLYDRISRQTNISSNELKQMSANTIRENSDYYVTMLSAVYMLAEYENKGLLYIGGVNNKNKKNEEIIEEHHNKALSKSDNKKLICAIEKFIDSFDVDQIDVAKQIVTSHRYNIDGKFNIRPPFGTENRNKFLTSLDNKESEIVAPDRGVKLGRGNPCGIIRLDCQGMVGDRPSMNLQIQYRRDNGGRSGSYANAILPSNHYLGFRIITNNTLNCYLPAKRYINFRSLFFICKFKFYCCSL</sequence>
<protein>
    <submittedName>
        <fullName evidence="1">Uncharacterized protein</fullName>
    </submittedName>
</protein>
<dbReference type="OrthoDB" id="10091363at2759"/>
<dbReference type="EMBL" id="CAJNON010000086">
    <property type="protein sequence ID" value="CAF0942945.1"/>
    <property type="molecule type" value="Genomic_DNA"/>
</dbReference>
<accession>A0A814CPA8</accession>
<reference evidence="1" key="1">
    <citation type="submission" date="2021-02" db="EMBL/GenBank/DDBJ databases">
        <authorList>
            <person name="Nowell W R."/>
        </authorList>
    </citation>
    <scope>NUCLEOTIDE SEQUENCE</scope>
</reference>
<dbReference type="Proteomes" id="UP000663891">
    <property type="component" value="Unassembled WGS sequence"/>
</dbReference>